<dbReference type="EMBL" id="CM000832">
    <property type="protein sequence ID" value="EET08923.1"/>
    <property type="molecule type" value="Genomic_DNA"/>
</dbReference>
<accession>A0A0E1W6X7</accession>
<protein>
    <submittedName>
        <fullName evidence="1">Uncharacterized protein</fullName>
    </submittedName>
</protein>
<dbReference type="HOGENOM" id="CLU_3341373_0_0_4"/>
<organism evidence="1">
    <name type="scientific">Burkholderia pseudomallei 1710a</name>
    <dbReference type="NCBI Taxonomy" id="320371"/>
    <lineage>
        <taxon>Bacteria</taxon>
        <taxon>Pseudomonadati</taxon>
        <taxon>Pseudomonadota</taxon>
        <taxon>Betaproteobacteria</taxon>
        <taxon>Burkholderiales</taxon>
        <taxon>Burkholderiaceae</taxon>
        <taxon>Burkholderia</taxon>
        <taxon>pseudomallei group</taxon>
    </lineage>
</organism>
<gene>
    <name evidence="1" type="ORF">BURPS1710A_2063</name>
</gene>
<proteinExistence type="predicted"/>
<name>A0A0E1W6X7_BURPE</name>
<sequence>MPPRDTHDAFHIAGCPAAAFRCIIAIPGASPVSERLT</sequence>
<evidence type="ECO:0000313" key="1">
    <source>
        <dbReference type="EMBL" id="EET08923.1"/>
    </source>
</evidence>
<reference evidence="1" key="1">
    <citation type="submission" date="2009-05" db="EMBL/GenBank/DDBJ databases">
        <authorList>
            <person name="Harkins D.M."/>
            <person name="DeShazer D."/>
            <person name="Woods D.E."/>
            <person name="Brinkac L.M."/>
            <person name="Brown K.A."/>
            <person name="Hung G.C."/>
            <person name="Tuanyok A."/>
            <person name="Zhang B."/>
            <person name="Nierman W.C."/>
        </authorList>
    </citation>
    <scope>NUCLEOTIDE SEQUENCE [LARGE SCALE GENOMIC DNA]</scope>
    <source>
        <strain evidence="1">1710a</strain>
    </source>
</reference>
<dbReference type="Proteomes" id="UP000001812">
    <property type="component" value="Chromosome I"/>
</dbReference>
<dbReference type="AlphaFoldDB" id="A0A0E1W6X7"/>